<feature type="transmembrane region" description="Helical" evidence="7">
    <location>
        <begin position="241"/>
        <end position="260"/>
    </location>
</feature>
<evidence type="ECO:0000256" key="6">
    <source>
        <dbReference type="ARBA" id="ARBA00023136"/>
    </source>
</evidence>
<feature type="transmembrane region" description="Helical" evidence="7">
    <location>
        <begin position="213"/>
        <end position="235"/>
    </location>
</feature>
<evidence type="ECO:0000256" key="2">
    <source>
        <dbReference type="ARBA" id="ARBA00022475"/>
    </source>
</evidence>
<feature type="transmembrane region" description="Helical" evidence="7">
    <location>
        <begin position="49"/>
        <end position="71"/>
    </location>
</feature>
<evidence type="ECO:0000313" key="9">
    <source>
        <dbReference type="EMBL" id="MDC7786175.1"/>
    </source>
</evidence>
<comment type="similarity">
    <text evidence="7">Belongs to the TRAP transporter large permease family.</text>
</comment>
<dbReference type="Pfam" id="PF06808">
    <property type="entry name" value="DctM"/>
    <property type="match status" value="1"/>
</dbReference>
<accession>A0ABT5J946</accession>
<dbReference type="NCBIfam" id="TIGR00786">
    <property type="entry name" value="dctM"/>
    <property type="match status" value="1"/>
</dbReference>
<comment type="caution">
    <text evidence="9">The sequence shown here is derived from an EMBL/GenBank/DDBJ whole genome shotgun (WGS) entry which is preliminary data.</text>
</comment>
<sequence length="426" mass="45353">MTVILLCVIAVILLVLGFEMFLVMGIPTLLAWHFLFSSIPPVALAQKLLGGVNVSTLLAIPFFIFAADIMARGTIAKRLTDLVKTNIGHVRGGIGHTTVVSCMGFGAICGSAPATVAALGRLLHPELLKARYSETFSLALIASSAECALLIPPSITLIIYGWLTGTSIADLFAGGFAVGVALGVAFMIYVQIVTWRTGAGLFPRATRGERMLALRDGLVALGMPFIILGGIYGGIFTATEAAAVAVAYALLIEMVVYRSIGFKVLLEIAEGSAITVAVIFILLATGSMLSFLITLAQVPAFFTQLFAAWNVDWIVFLLIVNVVLLVAGMFIDPNSILLVLIPTFYPVATSLGIDPVHFGLVVCLNICIGMITPPFGLDLFVASSTLRRPVELIIRGIWPFIAVNVLVLLLITYVPQISTGILSIMR</sequence>
<keyword evidence="7" id="KW-0813">Transport</keyword>
<evidence type="ECO:0000256" key="1">
    <source>
        <dbReference type="ARBA" id="ARBA00004429"/>
    </source>
</evidence>
<feature type="transmembrane region" description="Helical" evidence="7">
    <location>
        <begin position="168"/>
        <end position="192"/>
    </location>
</feature>
<comment type="caution">
    <text evidence="7">Lacks conserved residue(s) required for the propagation of feature annotation.</text>
</comment>
<keyword evidence="3 7" id="KW-0997">Cell inner membrane</keyword>
<keyword evidence="6 7" id="KW-0472">Membrane</keyword>
<name>A0ABT5J946_RHOTP</name>
<reference evidence="9" key="2">
    <citation type="submission" date="2023-02" db="EMBL/GenBank/DDBJ databases">
        <authorList>
            <person name="Rayyan A."/>
            <person name="Meyer T."/>
            <person name="Kyndt J.A."/>
        </authorList>
    </citation>
    <scope>NUCLEOTIDE SEQUENCE</scope>
    <source>
        <strain evidence="9">DSM 9987</strain>
    </source>
</reference>
<dbReference type="EMBL" id="JAQQLI010000013">
    <property type="protein sequence ID" value="MDC7786175.1"/>
    <property type="molecule type" value="Genomic_DNA"/>
</dbReference>
<feature type="transmembrane region" description="Helical" evidence="7">
    <location>
        <begin position="272"/>
        <end position="293"/>
    </location>
</feature>
<evidence type="ECO:0000256" key="5">
    <source>
        <dbReference type="ARBA" id="ARBA00022989"/>
    </source>
</evidence>
<comment type="subunit">
    <text evidence="7">The complex comprises the extracytoplasmic solute receptor protein and the two transmembrane proteins.</text>
</comment>
<keyword evidence="4 7" id="KW-0812">Transmembrane</keyword>
<proteinExistence type="inferred from homology"/>
<feature type="transmembrane region" description="Helical" evidence="7">
    <location>
        <begin position="359"/>
        <end position="380"/>
    </location>
</feature>
<evidence type="ECO:0000256" key="7">
    <source>
        <dbReference type="RuleBase" id="RU369079"/>
    </source>
</evidence>
<gene>
    <name evidence="9" type="ORF">PQJ73_10825</name>
</gene>
<dbReference type="PANTHER" id="PTHR33362">
    <property type="entry name" value="SIALIC ACID TRAP TRANSPORTER PERMEASE PROTEIN SIAT-RELATED"/>
    <property type="match status" value="1"/>
</dbReference>
<dbReference type="PIRSF" id="PIRSF006066">
    <property type="entry name" value="HI0050"/>
    <property type="match status" value="1"/>
</dbReference>
<comment type="function">
    <text evidence="7">Part of the tripartite ATP-independent periplasmic (TRAP) transport system.</text>
</comment>
<evidence type="ECO:0000256" key="3">
    <source>
        <dbReference type="ARBA" id="ARBA00022519"/>
    </source>
</evidence>
<evidence type="ECO:0000259" key="8">
    <source>
        <dbReference type="Pfam" id="PF06808"/>
    </source>
</evidence>
<dbReference type="RefSeq" id="WP_272777020.1">
    <property type="nucleotide sequence ID" value="NZ_JAQQLI010000013.1"/>
</dbReference>
<dbReference type="InterPro" id="IPR004681">
    <property type="entry name" value="TRAP_DctM"/>
</dbReference>
<keyword evidence="2" id="KW-1003">Cell membrane</keyword>
<comment type="subcellular location">
    <subcellularLocation>
        <location evidence="1 7">Cell inner membrane</location>
        <topology evidence="1 7">Multi-pass membrane protein</topology>
    </subcellularLocation>
</comment>
<reference evidence="9" key="1">
    <citation type="journal article" date="2023" name="Microbiol Resour">
        <title>Genome Sequences of Rhodoplanes serenus and Two Thermotolerant Strains, Rhodoplanes tepidamans and 'Rhodoplanes cryptolactis,' Further Refine the Genus.</title>
        <authorList>
            <person name="Rayyan A.A."/>
            <person name="Kyndt J.A."/>
        </authorList>
    </citation>
    <scope>NUCLEOTIDE SEQUENCE</scope>
    <source>
        <strain evidence="9">DSM 9987</strain>
    </source>
</reference>
<evidence type="ECO:0000313" key="10">
    <source>
        <dbReference type="Proteomes" id="UP001165652"/>
    </source>
</evidence>
<feature type="transmembrane region" description="Helical" evidence="7">
    <location>
        <begin position="392"/>
        <end position="414"/>
    </location>
</feature>
<dbReference type="PANTHER" id="PTHR33362:SF5">
    <property type="entry name" value="C4-DICARBOXYLATE TRAP TRANSPORTER LARGE PERMEASE PROTEIN DCTM"/>
    <property type="match status" value="1"/>
</dbReference>
<feature type="transmembrane region" description="Helical" evidence="7">
    <location>
        <begin position="138"/>
        <end position="162"/>
    </location>
</feature>
<dbReference type="Proteomes" id="UP001165652">
    <property type="component" value="Unassembled WGS sequence"/>
</dbReference>
<feature type="transmembrane region" description="Helical" evidence="7">
    <location>
        <begin position="336"/>
        <end position="353"/>
    </location>
</feature>
<keyword evidence="5 7" id="KW-1133">Transmembrane helix</keyword>
<dbReference type="InterPro" id="IPR010656">
    <property type="entry name" value="DctM"/>
</dbReference>
<feature type="transmembrane region" description="Helical" evidence="7">
    <location>
        <begin position="313"/>
        <end position="331"/>
    </location>
</feature>
<protein>
    <recommendedName>
        <fullName evidence="7">TRAP transporter large permease protein</fullName>
    </recommendedName>
</protein>
<evidence type="ECO:0000256" key="4">
    <source>
        <dbReference type="ARBA" id="ARBA00022692"/>
    </source>
</evidence>
<feature type="domain" description="TRAP C4-dicarboxylate transport system permease DctM subunit" evidence="8">
    <location>
        <begin position="8"/>
        <end position="417"/>
    </location>
</feature>
<organism evidence="9 10">
    <name type="scientific">Rhodoplanes tepidamans</name>
    <name type="common">Rhodoplanes cryptolactis</name>
    <dbReference type="NCBI Taxonomy" id="200616"/>
    <lineage>
        <taxon>Bacteria</taxon>
        <taxon>Pseudomonadati</taxon>
        <taxon>Pseudomonadota</taxon>
        <taxon>Alphaproteobacteria</taxon>
        <taxon>Hyphomicrobiales</taxon>
        <taxon>Nitrobacteraceae</taxon>
        <taxon>Rhodoplanes</taxon>
    </lineage>
</organism>
<keyword evidence="10" id="KW-1185">Reference proteome</keyword>